<organism evidence="1">
    <name type="scientific">marine sediment metagenome</name>
    <dbReference type="NCBI Taxonomy" id="412755"/>
    <lineage>
        <taxon>unclassified sequences</taxon>
        <taxon>metagenomes</taxon>
        <taxon>ecological metagenomes</taxon>
    </lineage>
</organism>
<sequence>ITLWNGIIVDGHNRYEICTKENIKFKTINKKFKDKNEVIIWMIDNQLGRRNIPDYARVELNLRKEHIISKGKGFRSDLTLNKVKLDTNKQIAKESNVGHDTVSKVKFIRDNANEKIKKELRSGNRKLSINKVYMDLKRKSQREEAIIFLKEEKQDMTEEEYAEEYMGIASAEMKRFFNDDWITKVCTEEKNPMRRGRRYLGVDIGRMYDPSAFEDVCKVGETIYHLDSQTTQKTFTNETQDRIIQLNRAVNYERVGIDAGSGSLGVGVFDNLMIVPELTRKLVAMNNRAIALDKYGKKKQTLKGIDYYNNLKAMMYNRKILLLKDDDVIASLRSIRLTFPKTDDITSKVKIIGRDKHIVEGLMRAADLANQKGLNLRILSI</sequence>
<accession>A0A0F9BQX5</accession>
<dbReference type="Gene3D" id="3.30.420.240">
    <property type="match status" value="1"/>
</dbReference>
<evidence type="ECO:0000313" key="1">
    <source>
        <dbReference type="EMBL" id="KKL16247.1"/>
    </source>
</evidence>
<feature type="non-terminal residue" evidence="1">
    <location>
        <position position="1"/>
    </location>
</feature>
<proteinExistence type="predicted"/>
<dbReference type="EMBL" id="LAZR01039741">
    <property type="protein sequence ID" value="KKL16247.1"/>
    <property type="molecule type" value="Genomic_DNA"/>
</dbReference>
<protein>
    <submittedName>
        <fullName evidence="1">Uncharacterized protein</fullName>
    </submittedName>
</protein>
<gene>
    <name evidence="1" type="ORF">LCGC14_2497510</name>
</gene>
<name>A0A0F9BQX5_9ZZZZ</name>
<dbReference type="AlphaFoldDB" id="A0A0F9BQX5"/>
<reference evidence="1" key="1">
    <citation type="journal article" date="2015" name="Nature">
        <title>Complex archaea that bridge the gap between prokaryotes and eukaryotes.</title>
        <authorList>
            <person name="Spang A."/>
            <person name="Saw J.H."/>
            <person name="Jorgensen S.L."/>
            <person name="Zaremba-Niedzwiedzka K."/>
            <person name="Martijn J."/>
            <person name="Lind A.E."/>
            <person name="van Eijk R."/>
            <person name="Schleper C."/>
            <person name="Guy L."/>
            <person name="Ettema T.J."/>
        </authorList>
    </citation>
    <scope>NUCLEOTIDE SEQUENCE</scope>
</reference>
<comment type="caution">
    <text evidence="1">The sequence shown here is derived from an EMBL/GenBank/DDBJ whole genome shotgun (WGS) entry which is preliminary data.</text>
</comment>